<feature type="transmembrane region" description="Helical" evidence="7">
    <location>
        <begin position="15"/>
        <end position="44"/>
    </location>
</feature>
<dbReference type="InterPro" id="IPR036259">
    <property type="entry name" value="MFS_trans_sf"/>
</dbReference>
<feature type="domain" description="Major facilitator superfamily (MFS) profile" evidence="8">
    <location>
        <begin position="15"/>
        <end position="431"/>
    </location>
</feature>
<keyword evidence="2" id="KW-0813">Transport</keyword>
<dbReference type="InterPro" id="IPR011701">
    <property type="entry name" value="MFS"/>
</dbReference>
<dbReference type="Pfam" id="PF07690">
    <property type="entry name" value="MFS_1"/>
    <property type="match status" value="1"/>
</dbReference>
<proteinExistence type="predicted"/>
<evidence type="ECO:0000256" key="6">
    <source>
        <dbReference type="ARBA" id="ARBA00023136"/>
    </source>
</evidence>
<dbReference type="InterPro" id="IPR020846">
    <property type="entry name" value="MFS_dom"/>
</dbReference>
<dbReference type="GO" id="GO:0022857">
    <property type="term" value="F:transmembrane transporter activity"/>
    <property type="evidence" value="ECO:0007669"/>
    <property type="project" value="InterPro"/>
</dbReference>
<feature type="transmembrane region" description="Helical" evidence="7">
    <location>
        <begin position="196"/>
        <end position="215"/>
    </location>
</feature>
<dbReference type="SUPFAM" id="SSF103473">
    <property type="entry name" value="MFS general substrate transporter"/>
    <property type="match status" value="1"/>
</dbReference>
<evidence type="ECO:0000256" key="4">
    <source>
        <dbReference type="ARBA" id="ARBA00022692"/>
    </source>
</evidence>
<evidence type="ECO:0000313" key="10">
    <source>
        <dbReference type="Proteomes" id="UP000240569"/>
    </source>
</evidence>
<evidence type="ECO:0000313" key="9">
    <source>
        <dbReference type="EMBL" id="PSN84781.1"/>
    </source>
</evidence>
<dbReference type="Proteomes" id="UP000240569">
    <property type="component" value="Unassembled WGS sequence"/>
</dbReference>
<feature type="transmembrane region" description="Helical" evidence="7">
    <location>
        <begin position="56"/>
        <end position="77"/>
    </location>
</feature>
<dbReference type="PANTHER" id="PTHR43045">
    <property type="entry name" value="SHIKIMATE TRANSPORTER"/>
    <property type="match status" value="1"/>
</dbReference>
<feature type="transmembrane region" description="Helical" evidence="7">
    <location>
        <begin position="405"/>
        <end position="427"/>
    </location>
</feature>
<keyword evidence="4 7" id="KW-0812">Transmembrane</keyword>
<feature type="transmembrane region" description="Helical" evidence="7">
    <location>
        <begin position="373"/>
        <end position="393"/>
    </location>
</feature>
<evidence type="ECO:0000256" key="5">
    <source>
        <dbReference type="ARBA" id="ARBA00022989"/>
    </source>
</evidence>
<evidence type="ECO:0000256" key="2">
    <source>
        <dbReference type="ARBA" id="ARBA00022448"/>
    </source>
</evidence>
<dbReference type="EMBL" id="NEXD01000065">
    <property type="protein sequence ID" value="PSN84781.1"/>
    <property type="molecule type" value="Genomic_DNA"/>
</dbReference>
<gene>
    <name evidence="9" type="ORF">B9Q02_08855</name>
</gene>
<feature type="transmembrane region" description="Helical" evidence="7">
    <location>
        <begin position="246"/>
        <end position="267"/>
    </location>
</feature>
<keyword evidence="5 7" id="KW-1133">Transmembrane helix</keyword>
<accession>A0A2R6AEI1</accession>
<comment type="subcellular location">
    <subcellularLocation>
        <location evidence="1">Cell membrane</location>
        <topology evidence="1">Multi-pass membrane protein</topology>
    </subcellularLocation>
</comment>
<protein>
    <recommendedName>
        <fullName evidence="8">Major facilitator superfamily (MFS) profile domain-containing protein</fullName>
    </recommendedName>
</protein>
<reference evidence="9 10" key="1">
    <citation type="submission" date="2017-04" db="EMBL/GenBank/DDBJ databases">
        <title>Novel microbial lineages endemic to geothermal iron-oxide mats fill important gaps in the evolutionary history of Archaea.</title>
        <authorList>
            <person name="Jay Z.J."/>
            <person name="Beam J.P."/>
            <person name="Dlakic M."/>
            <person name="Rusch D.B."/>
            <person name="Kozubal M.A."/>
            <person name="Inskeep W.P."/>
        </authorList>
    </citation>
    <scope>NUCLEOTIDE SEQUENCE [LARGE SCALE GENOMIC DNA]</scope>
    <source>
        <strain evidence="9">BE_D</strain>
    </source>
</reference>
<feature type="transmembrane region" description="Helical" evidence="7">
    <location>
        <begin position="279"/>
        <end position="300"/>
    </location>
</feature>
<dbReference type="Gene3D" id="1.20.1250.20">
    <property type="entry name" value="MFS general substrate transporter like domains"/>
    <property type="match status" value="2"/>
</dbReference>
<evidence type="ECO:0000259" key="8">
    <source>
        <dbReference type="PROSITE" id="PS50850"/>
    </source>
</evidence>
<feature type="transmembrane region" description="Helical" evidence="7">
    <location>
        <begin position="312"/>
        <end position="331"/>
    </location>
</feature>
<keyword evidence="6 7" id="KW-0472">Membrane</keyword>
<name>A0A2R6AEI1_9ARCH</name>
<dbReference type="PANTHER" id="PTHR43045:SF1">
    <property type="entry name" value="SHIKIMATE TRANSPORTER"/>
    <property type="match status" value="1"/>
</dbReference>
<dbReference type="PROSITE" id="PS50850">
    <property type="entry name" value="MFS"/>
    <property type="match status" value="1"/>
</dbReference>
<dbReference type="GO" id="GO:0005886">
    <property type="term" value="C:plasma membrane"/>
    <property type="evidence" value="ECO:0007669"/>
    <property type="project" value="UniProtKB-SubCell"/>
</dbReference>
<feature type="transmembrane region" description="Helical" evidence="7">
    <location>
        <begin position="162"/>
        <end position="184"/>
    </location>
</feature>
<feature type="transmembrane region" description="Helical" evidence="7">
    <location>
        <begin position="337"/>
        <end position="361"/>
    </location>
</feature>
<dbReference type="PROSITE" id="PS00216">
    <property type="entry name" value="SUGAR_TRANSPORT_1"/>
    <property type="match status" value="1"/>
</dbReference>
<sequence length="436" mass="47678">MSDEQRQLTQILKRIIIAASAGSVIEWYDFYISGTAAALIWPHIFFSPKLATSLKLALSVSTFSVVYFSRPIGAALFGNFGDKLGRKSMLIWTLLTMGLGTLGIGLLPSYSQIGFASTILLFVLRWLQGMGLGGEWGGSSTWIVEFTASETLKGRRGFWTGLLQSTAGIGSSLAALTFFLLFTLLPNSFYGFGWRIAYYLGAFVAVVGVVIRYKFDESPMFLTLKNIKALISEPLSMLFKEQWRKILVLSLSTVFIVGVISTDILPYSENLMIAEKIDSKFAVLSVAIGWATGALIAVISATLSDNFGRKRVMLVGALMTLISIYPFFFLIKSGSLLLSIVAEMLLNGSYYITWGVVAAAFSEQFPTKYRYSGVALAYQFSSLIAALPLTLISPLVIAKFGVTGAWAYLGIQGEIFAVISLIAILFIKETMGKKLE</sequence>
<dbReference type="AlphaFoldDB" id="A0A2R6AEI1"/>
<evidence type="ECO:0000256" key="3">
    <source>
        <dbReference type="ARBA" id="ARBA00022475"/>
    </source>
</evidence>
<keyword evidence="3" id="KW-1003">Cell membrane</keyword>
<comment type="caution">
    <text evidence="9">The sequence shown here is derived from an EMBL/GenBank/DDBJ whole genome shotgun (WGS) entry which is preliminary data.</text>
</comment>
<evidence type="ECO:0000256" key="7">
    <source>
        <dbReference type="SAM" id="Phobius"/>
    </source>
</evidence>
<dbReference type="InterPro" id="IPR005829">
    <property type="entry name" value="Sugar_transporter_CS"/>
</dbReference>
<feature type="transmembrane region" description="Helical" evidence="7">
    <location>
        <begin position="89"/>
        <end position="107"/>
    </location>
</feature>
<evidence type="ECO:0000256" key="1">
    <source>
        <dbReference type="ARBA" id="ARBA00004651"/>
    </source>
</evidence>
<organism evidence="9 10">
    <name type="scientific">Candidatus Marsarchaeota G1 archaeon BE_D</name>
    <dbReference type="NCBI Taxonomy" id="1978156"/>
    <lineage>
        <taxon>Archaea</taxon>
        <taxon>Candidatus Marsarchaeota</taxon>
        <taxon>Candidatus Marsarchaeota group 1</taxon>
    </lineage>
</organism>